<dbReference type="GeneID" id="72462799"/>
<gene>
    <name evidence="1" type="ORF">ERS852551_01680</name>
</gene>
<evidence type="ECO:0000313" key="2">
    <source>
        <dbReference type="Proteomes" id="UP000095765"/>
    </source>
</evidence>
<proteinExistence type="predicted"/>
<sequence>MKKIELEQWEPFPGDPRRMQYAGQRVAQEVFEELKHRLESMGYLPDEYFLMDREWENGREIPKDADIFCTTDYGGNEGVYLDVYLKWYEDSRPVTKSFITGKTLGETGADLDRMFLISSAITKAFHGDGETYARHLRQGERAEPEGMIVHLNPTEQRTIIEALVEQQERQEQAMSQTEQLLRRMTGSITAYMDEVGRYPLHISDYDKTVLAIRDGEFDAFKNLYPRVSDQTDDLLIEVAGRPGVVGGNMTLILLAAVERFSPEAYLTACKRAVETGDSWRVQTLVKESEGRLSEPLPSLHGEVILYAYTNNCRNIAKDLIAQCTPEQIASVPPKLLRWVAEKLDFQTAVDLVDKGVRPGDEVAGILRTLTGQHQEWMAERLLEHGMPVEPDNYDALYACVSNQAVGAAKLLLDRGIDLEQYQLWAEHRPKGDGYTETMEELAAYWSELQNSTQPEDSPMKGMNL</sequence>
<dbReference type="RefSeq" id="WP_006876458.1">
    <property type="nucleotide sequence ID" value="NZ_CABIWA010000008.1"/>
</dbReference>
<dbReference type="Proteomes" id="UP000095765">
    <property type="component" value="Unassembled WGS sequence"/>
</dbReference>
<evidence type="ECO:0008006" key="3">
    <source>
        <dbReference type="Google" id="ProtNLM"/>
    </source>
</evidence>
<dbReference type="AlphaFoldDB" id="A0A174QH10"/>
<organism evidence="1 2">
    <name type="scientific">Anaerotruncus colihominis</name>
    <dbReference type="NCBI Taxonomy" id="169435"/>
    <lineage>
        <taxon>Bacteria</taxon>
        <taxon>Bacillati</taxon>
        <taxon>Bacillota</taxon>
        <taxon>Clostridia</taxon>
        <taxon>Eubacteriales</taxon>
        <taxon>Oscillospiraceae</taxon>
        <taxon>Anaerotruncus</taxon>
    </lineage>
</organism>
<reference evidence="1 2" key="1">
    <citation type="submission" date="2015-09" db="EMBL/GenBank/DDBJ databases">
        <authorList>
            <consortium name="Pathogen Informatics"/>
        </authorList>
    </citation>
    <scope>NUCLEOTIDE SEQUENCE [LARGE SCALE GENOMIC DNA]</scope>
    <source>
        <strain evidence="1 2">2789STDY5834939</strain>
    </source>
</reference>
<dbReference type="EMBL" id="CZBE01000010">
    <property type="protein sequence ID" value="CUP70887.1"/>
    <property type="molecule type" value="Genomic_DNA"/>
</dbReference>
<accession>A0A174QH10</accession>
<name>A0A174QH10_9FIRM</name>
<evidence type="ECO:0000313" key="1">
    <source>
        <dbReference type="EMBL" id="CUP70887.1"/>
    </source>
</evidence>
<protein>
    <recommendedName>
        <fullName evidence="3">Ankyrin repeat domain-containing protein</fullName>
    </recommendedName>
</protein>
<dbReference type="OrthoDB" id="1837253at2"/>